<evidence type="ECO:0000313" key="2">
    <source>
        <dbReference type="Proteomes" id="UP000767392"/>
    </source>
</evidence>
<organism evidence="1 2">
    <name type="scientific">Apilactobacillus timberlakei</name>
    <dbReference type="NCBI Taxonomy" id="2008380"/>
    <lineage>
        <taxon>Bacteria</taxon>
        <taxon>Bacillati</taxon>
        <taxon>Bacillota</taxon>
        <taxon>Bacilli</taxon>
        <taxon>Lactobacillales</taxon>
        <taxon>Lactobacillaceae</taxon>
        <taxon>Apilactobacillus</taxon>
    </lineage>
</organism>
<gene>
    <name evidence="1" type="ORF">DY048_07605</name>
</gene>
<dbReference type="RefSeq" id="WP_105988413.1">
    <property type="nucleotide sequence ID" value="NZ_POST01000007.1"/>
</dbReference>
<proteinExistence type="predicted"/>
<name>A0ABY2YR51_9LACO</name>
<keyword evidence="2" id="KW-1185">Reference proteome</keyword>
<sequence length="121" mass="13747">MEYKLDFINMPQRDEYLSLKSVQMNNDILTYWVTKKADDESYEKINSDMGKGLAILLSMNDGNKDLQQNYANMIGELAQNKIFSANLISQLAQQQKTNLEQKQINAQLIAQLAKNGGNNNV</sequence>
<accession>A0ABY2YR51</accession>
<protein>
    <submittedName>
        <fullName evidence="1">Uncharacterized protein</fullName>
    </submittedName>
</protein>
<dbReference type="Proteomes" id="UP000767392">
    <property type="component" value="Unassembled WGS sequence"/>
</dbReference>
<comment type="caution">
    <text evidence="1">The sequence shown here is derived from an EMBL/GenBank/DDBJ whole genome shotgun (WGS) entry which is preliminary data.</text>
</comment>
<dbReference type="EMBL" id="QUAM01000008">
    <property type="protein sequence ID" value="TPR12407.1"/>
    <property type="molecule type" value="Genomic_DNA"/>
</dbReference>
<reference evidence="1 2" key="1">
    <citation type="submission" date="2018-08" db="EMBL/GenBank/DDBJ databases">
        <title>Comparative genomics of wild bee and flower associated Lactobacillus reveals potential adaptation to the bee host.</title>
        <authorList>
            <person name="Vuong H.Q."/>
            <person name="Mcfrederick Q.S."/>
        </authorList>
    </citation>
    <scope>NUCLEOTIDE SEQUENCE [LARGE SCALE GENOMIC DNA]</scope>
    <source>
        <strain evidence="1 2">HV_04</strain>
    </source>
</reference>
<evidence type="ECO:0000313" key="1">
    <source>
        <dbReference type="EMBL" id="TPR12407.1"/>
    </source>
</evidence>